<name>A0ABY4YU42_9MICO</name>
<dbReference type="EMBL" id="CP099489">
    <property type="protein sequence ID" value="USQ79677.1"/>
    <property type="molecule type" value="Genomic_DNA"/>
</dbReference>
<organism evidence="2 3">
    <name type="scientific">Ornithinimicrobium faecis</name>
    <dbReference type="NCBI Taxonomy" id="2934158"/>
    <lineage>
        <taxon>Bacteria</taxon>
        <taxon>Bacillati</taxon>
        <taxon>Actinomycetota</taxon>
        <taxon>Actinomycetes</taxon>
        <taxon>Micrococcales</taxon>
        <taxon>Ornithinimicrobiaceae</taxon>
        <taxon>Ornithinimicrobium</taxon>
    </lineage>
</organism>
<keyword evidence="3" id="KW-1185">Reference proteome</keyword>
<feature type="transmembrane region" description="Helical" evidence="1">
    <location>
        <begin position="259"/>
        <end position="277"/>
    </location>
</feature>
<feature type="transmembrane region" description="Helical" evidence="1">
    <location>
        <begin position="20"/>
        <end position="44"/>
    </location>
</feature>
<protein>
    <submittedName>
        <fullName evidence="2">ABC transporter permease</fullName>
    </submittedName>
</protein>
<dbReference type="Proteomes" id="UP001056455">
    <property type="component" value="Chromosome"/>
</dbReference>
<dbReference type="RefSeq" id="WP_252592781.1">
    <property type="nucleotide sequence ID" value="NZ_CP099489.1"/>
</dbReference>
<feature type="transmembrane region" description="Helical" evidence="1">
    <location>
        <begin position="190"/>
        <end position="208"/>
    </location>
</feature>
<proteinExistence type="predicted"/>
<sequence length="283" mass="28783">MTTMVASARADLLRVRKWPAVWVVGAAWLLLMVLFGYVFNYVAYATGSVSFATDDAVGGVLLSSVLPASVPATITSGTPMFGGALMMVLGAMVASSGYGWGSWKTIFTQGPSRTSVTLGSLLSLTVVVAVTVLATAALALGISTSLALVEGVDVVLPSALDLGQGVGIAFLVLLMWALFGYLLGTLARSPALAVGLGLVWALVVENLLRGVGGLLGWVESFTLILPGTAAGSLVGSLGVEGGSEGAPGVLDTLSGTQSLVTVLAYAVALPLITVLVVRRRDLS</sequence>
<evidence type="ECO:0000313" key="3">
    <source>
        <dbReference type="Proteomes" id="UP001056455"/>
    </source>
</evidence>
<gene>
    <name evidence="2" type="ORF">NF556_19140</name>
</gene>
<keyword evidence="1" id="KW-1133">Transmembrane helix</keyword>
<keyword evidence="1" id="KW-0472">Membrane</keyword>
<keyword evidence="1" id="KW-0812">Transmembrane</keyword>
<feature type="transmembrane region" description="Helical" evidence="1">
    <location>
        <begin position="162"/>
        <end position="183"/>
    </location>
</feature>
<evidence type="ECO:0000313" key="2">
    <source>
        <dbReference type="EMBL" id="USQ79677.1"/>
    </source>
</evidence>
<feature type="transmembrane region" description="Helical" evidence="1">
    <location>
        <begin position="121"/>
        <end position="142"/>
    </location>
</feature>
<reference evidence="2" key="1">
    <citation type="submission" date="2022-06" db="EMBL/GenBank/DDBJ databases">
        <title>Ornithinimicrobium HY1793.</title>
        <authorList>
            <person name="Huang Y."/>
        </authorList>
    </citation>
    <scope>NUCLEOTIDE SEQUENCE</scope>
    <source>
        <strain evidence="2">HY1793</strain>
    </source>
</reference>
<feature type="transmembrane region" description="Helical" evidence="1">
    <location>
        <begin position="80"/>
        <end position="100"/>
    </location>
</feature>
<evidence type="ECO:0000256" key="1">
    <source>
        <dbReference type="SAM" id="Phobius"/>
    </source>
</evidence>
<accession>A0ABY4YU42</accession>